<dbReference type="Proteomes" id="UP000299102">
    <property type="component" value="Unassembled WGS sequence"/>
</dbReference>
<evidence type="ECO:0000313" key="2">
    <source>
        <dbReference type="EMBL" id="GBP77066.1"/>
    </source>
</evidence>
<organism evidence="2 3">
    <name type="scientific">Eumeta variegata</name>
    <name type="common">Bagworm moth</name>
    <name type="synonym">Eumeta japonica</name>
    <dbReference type="NCBI Taxonomy" id="151549"/>
    <lineage>
        <taxon>Eukaryota</taxon>
        <taxon>Metazoa</taxon>
        <taxon>Ecdysozoa</taxon>
        <taxon>Arthropoda</taxon>
        <taxon>Hexapoda</taxon>
        <taxon>Insecta</taxon>
        <taxon>Pterygota</taxon>
        <taxon>Neoptera</taxon>
        <taxon>Endopterygota</taxon>
        <taxon>Lepidoptera</taxon>
        <taxon>Glossata</taxon>
        <taxon>Ditrysia</taxon>
        <taxon>Tineoidea</taxon>
        <taxon>Psychidae</taxon>
        <taxon>Oiketicinae</taxon>
        <taxon>Eumeta</taxon>
    </lineage>
</organism>
<accession>A0A4C1YLK7</accession>
<evidence type="ECO:0000259" key="1">
    <source>
        <dbReference type="Pfam" id="PF00078"/>
    </source>
</evidence>
<dbReference type="OrthoDB" id="6626419at2759"/>
<sequence length="219" mass="24750">MGPPHGGSPNPTLKITDWKKVSTALEKIDTPSLNSIPDNISTTDEIDCHSYRPISLLSGLAKHFERILKSCLSDHLLGKGLIIDEQFGFHPVHSCPQQVLRLVEYISEGFKSKQKTVAVFFDVAKTFDKDATDAHWFVRNSILHWDLELPTIAKFMKDVFKRFFDIAGSHSDALLRSAVNYEPPHRHHFIRRPRNVLTDPPDALTAAVDSLMEVNDTHD</sequence>
<proteinExistence type="predicted"/>
<feature type="domain" description="Reverse transcriptase" evidence="1">
    <location>
        <begin position="48"/>
        <end position="129"/>
    </location>
</feature>
<keyword evidence="2" id="KW-0808">Transferase</keyword>
<protein>
    <submittedName>
        <fullName evidence="2">Probable RNA-directed DNA polymerase from transposon X-element</fullName>
    </submittedName>
</protein>
<keyword evidence="3" id="KW-1185">Reference proteome</keyword>
<gene>
    <name evidence="2" type="ORF">EVAR_45974_1</name>
</gene>
<name>A0A4C1YLK7_EUMVA</name>
<dbReference type="PANTHER" id="PTHR19446">
    <property type="entry name" value="REVERSE TRANSCRIPTASES"/>
    <property type="match status" value="1"/>
</dbReference>
<comment type="caution">
    <text evidence="2">The sequence shown here is derived from an EMBL/GenBank/DDBJ whole genome shotgun (WGS) entry which is preliminary data.</text>
</comment>
<evidence type="ECO:0000313" key="3">
    <source>
        <dbReference type="Proteomes" id="UP000299102"/>
    </source>
</evidence>
<dbReference type="Pfam" id="PF00078">
    <property type="entry name" value="RVT_1"/>
    <property type="match status" value="1"/>
</dbReference>
<dbReference type="AlphaFoldDB" id="A0A4C1YLK7"/>
<reference evidence="2 3" key="1">
    <citation type="journal article" date="2019" name="Commun. Biol.">
        <title>The bagworm genome reveals a unique fibroin gene that provides high tensile strength.</title>
        <authorList>
            <person name="Kono N."/>
            <person name="Nakamura H."/>
            <person name="Ohtoshi R."/>
            <person name="Tomita M."/>
            <person name="Numata K."/>
            <person name="Arakawa K."/>
        </authorList>
    </citation>
    <scope>NUCLEOTIDE SEQUENCE [LARGE SCALE GENOMIC DNA]</scope>
</reference>
<dbReference type="STRING" id="151549.A0A4C1YLK7"/>
<dbReference type="GO" id="GO:0003964">
    <property type="term" value="F:RNA-directed DNA polymerase activity"/>
    <property type="evidence" value="ECO:0007669"/>
    <property type="project" value="UniProtKB-KW"/>
</dbReference>
<keyword evidence="2" id="KW-0548">Nucleotidyltransferase</keyword>
<dbReference type="InterPro" id="IPR000477">
    <property type="entry name" value="RT_dom"/>
</dbReference>
<dbReference type="EMBL" id="BGZK01001316">
    <property type="protein sequence ID" value="GBP77066.1"/>
    <property type="molecule type" value="Genomic_DNA"/>
</dbReference>
<keyword evidence="2" id="KW-0695">RNA-directed DNA polymerase</keyword>